<gene>
    <name evidence="2" type="ORF">PGT21_001782</name>
</gene>
<dbReference type="EMBL" id="VSWC01000002">
    <property type="protein sequence ID" value="KAA1117270.1"/>
    <property type="molecule type" value="Genomic_DNA"/>
</dbReference>
<protein>
    <submittedName>
        <fullName evidence="2">Uncharacterized protein</fullName>
    </submittedName>
</protein>
<dbReference type="Proteomes" id="UP000324748">
    <property type="component" value="Unassembled WGS sequence"/>
</dbReference>
<proteinExistence type="predicted"/>
<evidence type="ECO:0000256" key="1">
    <source>
        <dbReference type="SAM" id="MobiDB-lite"/>
    </source>
</evidence>
<feature type="compositionally biased region" description="Pro residues" evidence="1">
    <location>
        <begin position="23"/>
        <end position="42"/>
    </location>
</feature>
<keyword evidence="3" id="KW-1185">Reference proteome</keyword>
<accession>A0A5B0QVT6</accession>
<evidence type="ECO:0000313" key="2">
    <source>
        <dbReference type="EMBL" id="KAA1117270.1"/>
    </source>
</evidence>
<evidence type="ECO:0000313" key="3">
    <source>
        <dbReference type="Proteomes" id="UP000324748"/>
    </source>
</evidence>
<name>A0A5B0QVT6_PUCGR</name>
<sequence>MWRLSCLISIKQDTLTTSIDPLILPPPTQTKLINPPPSPNPKPGGRQSIDGLSI</sequence>
<dbReference type="AlphaFoldDB" id="A0A5B0QVT6"/>
<organism evidence="2 3">
    <name type="scientific">Puccinia graminis f. sp. tritici</name>
    <dbReference type="NCBI Taxonomy" id="56615"/>
    <lineage>
        <taxon>Eukaryota</taxon>
        <taxon>Fungi</taxon>
        <taxon>Dikarya</taxon>
        <taxon>Basidiomycota</taxon>
        <taxon>Pucciniomycotina</taxon>
        <taxon>Pucciniomycetes</taxon>
        <taxon>Pucciniales</taxon>
        <taxon>Pucciniaceae</taxon>
        <taxon>Puccinia</taxon>
    </lineage>
</organism>
<comment type="caution">
    <text evidence="2">The sequence shown here is derived from an EMBL/GenBank/DDBJ whole genome shotgun (WGS) entry which is preliminary data.</text>
</comment>
<reference evidence="2 3" key="1">
    <citation type="submission" date="2019-05" db="EMBL/GenBank/DDBJ databases">
        <title>Emergence of the Ug99 lineage of the wheat stem rust pathogen through somatic hybridization.</title>
        <authorList>
            <person name="Li F."/>
            <person name="Upadhyaya N.M."/>
            <person name="Sperschneider J."/>
            <person name="Matny O."/>
            <person name="Nguyen-Phuc H."/>
            <person name="Mago R."/>
            <person name="Raley C."/>
            <person name="Miller M.E."/>
            <person name="Silverstein K.A.T."/>
            <person name="Henningsen E."/>
            <person name="Hirsch C.D."/>
            <person name="Visser B."/>
            <person name="Pretorius Z.A."/>
            <person name="Steffenson B.J."/>
            <person name="Schwessinger B."/>
            <person name="Dodds P.N."/>
            <person name="Figueroa M."/>
        </authorList>
    </citation>
    <scope>NUCLEOTIDE SEQUENCE [LARGE SCALE GENOMIC DNA]</scope>
    <source>
        <strain evidence="2">21-0</strain>
    </source>
</reference>
<feature type="region of interest" description="Disordered" evidence="1">
    <location>
        <begin position="21"/>
        <end position="54"/>
    </location>
</feature>